<dbReference type="GO" id="GO:0015740">
    <property type="term" value="P:C4-dicarboxylate transport"/>
    <property type="evidence" value="ECO:0007669"/>
    <property type="project" value="TreeGrafter"/>
</dbReference>
<feature type="transmembrane region" description="Helical" evidence="9">
    <location>
        <begin position="27"/>
        <end position="49"/>
    </location>
</feature>
<accession>A6X5V2</accession>
<keyword evidence="7 9" id="KW-0472">Membrane</keyword>
<keyword evidence="5 9" id="KW-0812">Transmembrane</keyword>
<feature type="transmembrane region" description="Helical" evidence="9">
    <location>
        <begin position="99"/>
        <end position="117"/>
    </location>
</feature>
<dbReference type="eggNOG" id="COG3090">
    <property type="taxonomic scope" value="Bacteria"/>
</dbReference>
<comment type="similarity">
    <text evidence="8 9">Belongs to the TRAP transporter small permease family.</text>
</comment>
<dbReference type="EMBL" id="CP000759">
    <property type="protein sequence ID" value="ABS16606.1"/>
    <property type="molecule type" value="Genomic_DNA"/>
</dbReference>
<reference evidence="11 12" key="1">
    <citation type="journal article" date="2011" name="J. Bacteriol.">
        <title>Genome of Ochrobactrum anthropi ATCC 49188 T, a versatile opportunistic pathogen and symbiont of several eukaryotic hosts.</title>
        <authorList>
            <person name="Chain P.S."/>
            <person name="Lang D.M."/>
            <person name="Comerci D.J."/>
            <person name="Malfatti S.A."/>
            <person name="Vergez L.M."/>
            <person name="Shin M."/>
            <person name="Ugalde R.A."/>
            <person name="Garcia E."/>
            <person name="Tolmasky M.E."/>
        </authorList>
    </citation>
    <scope>NUCLEOTIDE SEQUENCE [LARGE SCALE GENOMIC DNA]</scope>
    <source>
        <strain evidence="12">ATCC 49188 / DSM 6882 / CCUG 24695 / JCM 21032 / LMG 3331 / NBRC 15819 / NCTC 12168 / Alc 37</strain>
    </source>
</reference>
<comment type="subcellular location">
    <subcellularLocation>
        <location evidence="1 9">Cell inner membrane</location>
        <topology evidence="1 9">Multi-pass membrane protein</topology>
    </subcellularLocation>
</comment>
<keyword evidence="6 9" id="KW-1133">Transmembrane helix</keyword>
<dbReference type="KEGG" id="oan:Oant_3901"/>
<keyword evidence="2 9" id="KW-0813">Transport</keyword>
<dbReference type="AlphaFoldDB" id="A6X5V2"/>
<dbReference type="GO" id="GO:0022857">
    <property type="term" value="F:transmembrane transporter activity"/>
    <property type="evidence" value="ECO:0007669"/>
    <property type="project" value="UniProtKB-UniRule"/>
</dbReference>
<comment type="subunit">
    <text evidence="9">The complex comprises the extracytoplasmic solute receptor protein and the two transmembrane proteins.</text>
</comment>
<evidence type="ECO:0000256" key="2">
    <source>
        <dbReference type="ARBA" id="ARBA00022448"/>
    </source>
</evidence>
<dbReference type="GO" id="GO:0005886">
    <property type="term" value="C:plasma membrane"/>
    <property type="evidence" value="ECO:0007669"/>
    <property type="project" value="UniProtKB-SubCell"/>
</dbReference>
<dbReference type="PANTHER" id="PTHR35011">
    <property type="entry name" value="2,3-DIKETO-L-GULONATE TRAP TRANSPORTER SMALL PERMEASE PROTEIN YIAM"/>
    <property type="match status" value="1"/>
</dbReference>
<dbReference type="STRING" id="439375.Oant_3901"/>
<dbReference type="Proteomes" id="UP000002301">
    <property type="component" value="Chromosome 2"/>
</dbReference>
<keyword evidence="3" id="KW-1003">Cell membrane</keyword>
<evidence type="ECO:0000256" key="4">
    <source>
        <dbReference type="ARBA" id="ARBA00022519"/>
    </source>
</evidence>
<proteinExistence type="inferred from homology"/>
<feature type="domain" description="Tripartite ATP-independent periplasmic transporters DctQ component" evidence="10">
    <location>
        <begin position="38"/>
        <end position="164"/>
    </location>
</feature>
<organism evidence="11 12">
    <name type="scientific">Brucella anthropi (strain ATCC 49188 / DSM 6882 / CCUG 24695 / JCM 21032 / LMG 3331 / NBRC 15819 / NCTC 12168 / Alc 37)</name>
    <name type="common">Ochrobactrum anthropi</name>
    <dbReference type="NCBI Taxonomy" id="439375"/>
    <lineage>
        <taxon>Bacteria</taxon>
        <taxon>Pseudomonadati</taxon>
        <taxon>Pseudomonadota</taxon>
        <taxon>Alphaproteobacteria</taxon>
        <taxon>Hyphomicrobiales</taxon>
        <taxon>Brucellaceae</taxon>
        <taxon>Brucella/Ochrobactrum group</taxon>
        <taxon>Brucella</taxon>
    </lineage>
</organism>
<evidence type="ECO:0000313" key="11">
    <source>
        <dbReference type="EMBL" id="ABS16606.1"/>
    </source>
</evidence>
<sequence length="173" mass="19432">MPCRGLPRHGSIVELNPMKYFEKLIEWLAAVPLFILLAMFNIAVVMRYWMHQPLQWTEEMAGLLMIWIVMLGSVAAERSNQHLAIPMLVDLLSEKVRDVVNAIVSILSGLFLLYVSYAGYKLSVAAQFKVTDVLRVSYYWIDIAVPVGFVIIALYMFAGAFKSLRAAFAGGEA</sequence>
<evidence type="ECO:0000256" key="9">
    <source>
        <dbReference type="RuleBase" id="RU369079"/>
    </source>
</evidence>
<gene>
    <name evidence="11" type="ordered locus">Oant_3901</name>
</gene>
<evidence type="ECO:0000256" key="6">
    <source>
        <dbReference type="ARBA" id="ARBA00022989"/>
    </source>
</evidence>
<evidence type="ECO:0000256" key="5">
    <source>
        <dbReference type="ARBA" id="ARBA00022692"/>
    </source>
</evidence>
<dbReference type="InterPro" id="IPR055348">
    <property type="entry name" value="DctQ"/>
</dbReference>
<evidence type="ECO:0000256" key="3">
    <source>
        <dbReference type="ARBA" id="ARBA00022475"/>
    </source>
</evidence>
<dbReference type="HOGENOM" id="CLU_086356_4_1_5"/>
<evidence type="ECO:0000256" key="7">
    <source>
        <dbReference type="ARBA" id="ARBA00023136"/>
    </source>
</evidence>
<dbReference type="InterPro" id="IPR007387">
    <property type="entry name" value="TRAP_DctQ"/>
</dbReference>
<protein>
    <recommendedName>
        <fullName evidence="9">TRAP transporter small permease protein</fullName>
    </recommendedName>
</protein>
<keyword evidence="4 9" id="KW-0997">Cell inner membrane</keyword>
<name>A6X5V2_BRUA4</name>
<feature type="transmembrane region" description="Helical" evidence="9">
    <location>
        <begin position="61"/>
        <end position="78"/>
    </location>
</feature>
<evidence type="ECO:0000256" key="1">
    <source>
        <dbReference type="ARBA" id="ARBA00004429"/>
    </source>
</evidence>
<evidence type="ECO:0000313" key="12">
    <source>
        <dbReference type="Proteomes" id="UP000002301"/>
    </source>
</evidence>
<evidence type="ECO:0000259" key="10">
    <source>
        <dbReference type="Pfam" id="PF04290"/>
    </source>
</evidence>
<feature type="transmembrane region" description="Helical" evidence="9">
    <location>
        <begin position="137"/>
        <end position="158"/>
    </location>
</feature>
<comment type="function">
    <text evidence="9">Part of the tripartite ATP-independent periplasmic (TRAP) transport system.</text>
</comment>
<dbReference type="PANTHER" id="PTHR35011:SF2">
    <property type="entry name" value="2,3-DIKETO-L-GULONATE TRAP TRANSPORTER SMALL PERMEASE PROTEIN YIAM"/>
    <property type="match status" value="1"/>
</dbReference>
<keyword evidence="12" id="KW-1185">Reference proteome</keyword>
<evidence type="ECO:0000256" key="8">
    <source>
        <dbReference type="ARBA" id="ARBA00038436"/>
    </source>
</evidence>
<dbReference type="Pfam" id="PF04290">
    <property type="entry name" value="DctQ"/>
    <property type="match status" value="1"/>
</dbReference>